<evidence type="ECO:0008006" key="4">
    <source>
        <dbReference type="Google" id="ProtNLM"/>
    </source>
</evidence>
<accession>A0A7R7ELZ2</accession>
<dbReference type="Proteomes" id="UP000595897">
    <property type="component" value="Chromosome"/>
</dbReference>
<feature type="coiled-coil region" evidence="1">
    <location>
        <begin position="194"/>
        <end position="240"/>
    </location>
</feature>
<evidence type="ECO:0000313" key="2">
    <source>
        <dbReference type="EMBL" id="BCN31346.1"/>
    </source>
</evidence>
<evidence type="ECO:0000313" key="3">
    <source>
        <dbReference type="Proteomes" id="UP000595897"/>
    </source>
</evidence>
<protein>
    <recommendedName>
        <fullName evidence="4">Replicative DNA helicase</fullName>
    </recommendedName>
</protein>
<dbReference type="KEGG" id="ahb:bsdtb5_26410"/>
<dbReference type="RefSeq" id="WP_271712473.1">
    <property type="nucleotide sequence ID" value="NZ_AP024169.1"/>
</dbReference>
<dbReference type="AlphaFoldDB" id="A0A7R7ELZ2"/>
<gene>
    <name evidence="2" type="ORF">bsdtb5_26410</name>
</gene>
<keyword evidence="3" id="KW-1185">Reference proteome</keyword>
<dbReference type="EMBL" id="AP024169">
    <property type="protein sequence ID" value="BCN31346.1"/>
    <property type="molecule type" value="Genomic_DNA"/>
</dbReference>
<evidence type="ECO:0000256" key="1">
    <source>
        <dbReference type="SAM" id="Coils"/>
    </source>
</evidence>
<name>A0A7R7ELZ2_9FIRM</name>
<proteinExistence type="predicted"/>
<reference evidence="2 3" key="1">
    <citation type="submission" date="2020-11" db="EMBL/GenBank/DDBJ databases">
        <title>Draft genome sequencing of a Lachnospiraceae strain isolated from anoxic soil subjected to BSD treatment.</title>
        <authorList>
            <person name="Uek A."/>
            <person name="Tonouchi A."/>
        </authorList>
    </citation>
    <scope>NUCLEOTIDE SEQUENCE [LARGE SCALE GENOMIC DNA]</scope>
    <source>
        <strain evidence="2 3">TB5</strain>
    </source>
</reference>
<organism evidence="2 3">
    <name type="scientific">Anaeromicropila herbilytica</name>
    <dbReference type="NCBI Taxonomy" id="2785025"/>
    <lineage>
        <taxon>Bacteria</taxon>
        <taxon>Bacillati</taxon>
        <taxon>Bacillota</taxon>
        <taxon>Clostridia</taxon>
        <taxon>Lachnospirales</taxon>
        <taxon>Lachnospiraceae</taxon>
        <taxon>Anaeromicropila</taxon>
    </lineage>
</organism>
<sequence>MEFNFLKQFPKRMKIVGNYVVLAKNSSLKTTWKQYGFDTFEEQINLIFALLLYIMEQSLKEEPCTMDDIGSFLDELNMTYFKKGLTYEDSKALGDFMINVILGDEGRAMYFQGFNFDKGEYEALHISFVANKVIYLEEDIKRTSYYLTDDGYNLLLATLEVEGNMKLTIHEMIFRLHLEKATYDKAVEEMKNIFNMLRIQVQKIKEAMRQIKQNVLNYSVLEYKELLDENLNTIEETKNRFMMYREKVMERVYKLEEDNINLNKFDEKDMENLYNLKIIEGYLNRALDEHQKILTTHFDMKSLYSKELESLSQMALIRRFDLNHDLFQPILDDVSNLDRMDLFLKALLHQEVEKTYNINLAFQKQVSLHRKEKAEEEELLDFDENKWQEELIKKKKEKLNQYYTCLEYILGLTFEAKRISLSEIKEQSEENLELLAPTIEIFKEVIIELIKTKDILIHDLTKERSEMIEDGLLEFQLNRAILELLEGHEGWNEINRIQIIRLEDEEPIVFDNLISETGTRKRIRCSNVVFEIE</sequence>
<keyword evidence="1" id="KW-0175">Coiled coil</keyword>